<dbReference type="InterPro" id="IPR050078">
    <property type="entry name" value="Ribosomal_L11_MeTrfase_PrmA"/>
</dbReference>
<keyword evidence="2 6" id="KW-0963">Cytoplasm</keyword>
<dbReference type="HAMAP" id="MF_00735">
    <property type="entry name" value="Methyltr_PrmA"/>
    <property type="match status" value="1"/>
</dbReference>
<comment type="subcellular location">
    <subcellularLocation>
        <location evidence="6">Cytoplasm</location>
    </subcellularLocation>
</comment>
<evidence type="ECO:0000256" key="5">
    <source>
        <dbReference type="ARBA" id="ARBA00022691"/>
    </source>
</evidence>
<dbReference type="EMBL" id="CP116942">
    <property type="protein sequence ID" value="WCO68313.1"/>
    <property type="molecule type" value="Genomic_DNA"/>
</dbReference>
<dbReference type="Gene3D" id="3.40.50.150">
    <property type="entry name" value="Vaccinia Virus protein VP39"/>
    <property type="match status" value="1"/>
</dbReference>
<keyword evidence="4 6" id="KW-0808">Transferase</keyword>
<keyword evidence="8" id="KW-1185">Reference proteome</keyword>
<dbReference type="GO" id="GO:0032259">
    <property type="term" value="P:methylation"/>
    <property type="evidence" value="ECO:0007669"/>
    <property type="project" value="UniProtKB-KW"/>
</dbReference>
<dbReference type="GO" id="GO:0005737">
    <property type="term" value="C:cytoplasm"/>
    <property type="evidence" value="ECO:0007669"/>
    <property type="project" value="UniProtKB-SubCell"/>
</dbReference>
<evidence type="ECO:0000256" key="3">
    <source>
        <dbReference type="ARBA" id="ARBA00022603"/>
    </source>
</evidence>
<proteinExistence type="inferred from homology"/>
<comment type="similarity">
    <text evidence="1 6">Belongs to the methyltransferase superfamily. PrmA family.</text>
</comment>
<organism evidence="7 8">
    <name type="scientific">Iamia majanohamensis</name>
    <dbReference type="NCBI Taxonomy" id="467976"/>
    <lineage>
        <taxon>Bacteria</taxon>
        <taxon>Bacillati</taxon>
        <taxon>Actinomycetota</taxon>
        <taxon>Acidimicrobiia</taxon>
        <taxon>Acidimicrobiales</taxon>
        <taxon>Iamiaceae</taxon>
        <taxon>Iamia</taxon>
    </lineage>
</organism>
<dbReference type="Proteomes" id="UP001216390">
    <property type="component" value="Chromosome"/>
</dbReference>
<keyword evidence="7" id="KW-0687">Ribonucleoprotein</keyword>
<dbReference type="EC" id="2.1.1.-" evidence="6"/>
<accession>A0AAE9YBX3</accession>
<evidence type="ECO:0000313" key="8">
    <source>
        <dbReference type="Proteomes" id="UP001216390"/>
    </source>
</evidence>
<name>A0AAE9YBX3_9ACTN</name>
<comment type="catalytic activity">
    <reaction evidence="6">
        <text>L-lysyl-[protein] + 3 S-adenosyl-L-methionine = N(6),N(6),N(6)-trimethyl-L-lysyl-[protein] + 3 S-adenosyl-L-homocysteine + 3 H(+)</text>
        <dbReference type="Rhea" id="RHEA:54192"/>
        <dbReference type="Rhea" id="RHEA-COMP:9752"/>
        <dbReference type="Rhea" id="RHEA-COMP:13826"/>
        <dbReference type="ChEBI" id="CHEBI:15378"/>
        <dbReference type="ChEBI" id="CHEBI:29969"/>
        <dbReference type="ChEBI" id="CHEBI:57856"/>
        <dbReference type="ChEBI" id="CHEBI:59789"/>
        <dbReference type="ChEBI" id="CHEBI:61961"/>
    </reaction>
</comment>
<dbReference type="PANTHER" id="PTHR43648:SF1">
    <property type="entry name" value="ELECTRON TRANSFER FLAVOPROTEIN BETA SUBUNIT LYSINE METHYLTRANSFERASE"/>
    <property type="match status" value="1"/>
</dbReference>
<dbReference type="InterPro" id="IPR004498">
    <property type="entry name" value="Ribosomal_PrmA_MeTrfase"/>
</dbReference>
<dbReference type="KEGG" id="ima:PO878_06175"/>
<dbReference type="AlphaFoldDB" id="A0AAE9YBX3"/>
<evidence type="ECO:0000256" key="6">
    <source>
        <dbReference type="HAMAP-Rule" id="MF_00735"/>
    </source>
</evidence>
<keyword evidence="3 6" id="KW-0489">Methyltransferase</keyword>
<keyword evidence="5 6" id="KW-0949">S-adenosyl-L-methionine</keyword>
<dbReference type="RefSeq" id="WP_272737830.1">
    <property type="nucleotide sequence ID" value="NZ_CP116942.1"/>
</dbReference>
<dbReference type="PANTHER" id="PTHR43648">
    <property type="entry name" value="ELECTRON TRANSFER FLAVOPROTEIN BETA SUBUNIT LYSINE METHYLTRANSFERASE"/>
    <property type="match status" value="1"/>
</dbReference>
<evidence type="ECO:0000256" key="1">
    <source>
        <dbReference type="ARBA" id="ARBA00009741"/>
    </source>
</evidence>
<dbReference type="SUPFAM" id="SSF53335">
    <property type="entry name" value="S-adenosyl-L-methionine-dependent methyltransferases"/>
    <property type="match status" value="1"/>
</dbReference>
<comment type="function">
    <text evidence="6">Methylates ribosomal protein L11.</text>
</comment>
<reference evidence="7" key="1">
    <citation type="submission" date="2023-01" db="EMBL/GenBank/DDBJ databases">
        <title>The diversity of Class Acidimicrobiia in South China Sea sediment environments and the proposal of Iamia marina sp. nov., a novel species of the genus Iamia.</title>
        <authorList>
            <person name="He Y."/>
            <person name="Tian X."/>
        </authorList>
    </citation>
    <scope>NUCLEOTIDE SEQUENCE</scope>
    <source>
        <strain evidence="7">DSM 19957</strain>
    </source>
</reference>
<gene>
    <name evidence="6" type="primary">prmA</name>
    <name evidence="7" type="ORF">PO878_06175</name>
</gene>
<feature type="binding site" evidence="6">
    <location>
        <position position="149"/>
    </location>
    <ligand>
        <name>S-adenosyl-L-methionine</name>
        <dbReference type="ChEBI" id="CHEBI:59789"/>
    </ligand>
</feature>
<protein>
    <recommendedName>
        <fullName evidence="6">Ribosomal protein L11 methyltransferase</fullName>
        <shortName evidence="6">L11 Mtase</shortName>
        <ecNumber evidence="6">2.1.1.-</ecNumber>
    </recommendedName>
</protein>
<feature type="binding site" evidence="6">
    <location>
        <position position="171"/>
    </location>
    <ligand>
        <name>S-adenosyl-L-methionine</name>
        <dbReference type="ChEBI" id="CHEBI:59789"/>
    </ligand>
</feature>
<evidence type="ECO:0000256" key="4">
    <source>
        <dbReference type="ARBA" id="ARBA00022679"/>
    </source>
</evidence>
<dbReference type="GO" id="GO:0005840">
    <property type="term" value="C:ribosome"/>
    <property type="evidence" value="ECO:0007669"/>
    <property type="project" value="UniProtKB-KW"/>
</dbReference>
<dbReference type="GO" id="GO:0008276">
    <property type="term" value="F:protein methyltransferase activity"/>
    <property type="evidence" value="ECO:0007669"/>
    <property type="project" value="UniProtKB-UniRule"/>
</dbReference>
<evidence type="ECO:0000313" key="7">
    <source>
        <dbReference type="EMBL" id="WCO68313.1"/>
    </source>
</evidence>
<dbReference type="Pfam" id="PF06325">
    <property type="entry name" value="PrmA"/>
    <property type="match status" value="1"/>
</dbReference>
<feature type="binding site" evidence="6">
    <location>
        <position position="126"/>
    </location>
    <ligand>
        <name>S-adenosyl-L-methionine</name>
        <dbReference type="ChEBI" id="CHEBI:59789"/>
    </ligand>
</feature>
<dbReference type="InterPro" id="IPR029063">
    <property type="entry name" value="SAM-dependent_MTases_sf"/>
</dbReference>
<sequence length="282" mass="28382">MTGVRVVEVDVADDEVDLASGLLWSAGVTAVAEHPAPAGGVRLRAALPDGGVSAVEGAIEGRWAVRVVDVADDGLDAWRAHAQVVTVGPRLVVRPPWVPLGPVVPGAVVVEVDPGAAFGHGAHPTTRLCLAAVEAMLAARPGVTVLDVGCGSGVLAVAAAALGAERVVAVDVDPVAIDVTRENAARNDVEAVVDARLVDAEDADDPLGAAPGRADLVVANIGAGALRALAPHLRSRVGADGRLVLSGLLDPPDAEVVAAHAPLVEVRRATEDGWVALTLAAP</sequence>
<evidence type="ECO:0000256" key="2">
    <source>
        <dbReference type="ARBA" id="ARBA00022490"/>
    </source>
</evidence>
<keyword evidence="7" id="KW-0689">Ribosomal protein</keyword>
<feature type="binding site" evidence="6">
    <location>
        <position position="220"/>
    </location>
    <ligand>
        <name>S-adenosyl-L-methionine</name>
        <dbReference type="ChEBI" id="CHEBI:59789"/>
    </ligand>
</feature>